<accession>A0A1G5SEF8</accession>
<keyword evidence="3" id="KW-1185">Reference proteome</keyword>
<dbReference type="GO" id="GO:0006198">
    <property type="term" value="P:cAMP catabolic process"/>
    <property type="evidence" value="ECO:0007669"/>
    <property type="project" value="InterPro"/>
</dbReference>
<feature type="domain" description="Metallo-beta-lactamase" evidence="1">
    <location>
        <begin position="17"/>
        <end position="203"/>
    </location>
</feature>
<dbReference type="AlphaFoldDB" id="A0A1G5SEF8"/>
<dbReference type="Proteomes" id="UP000198729">
    <property type="component" value="Unassembled WGS sequence"/>
</dbReference>
<gene>
    <name evidence="2" type="ORF">NSMM_310013</name>
</gene>
<sequence length="254" mass="28658">MKLKVLGCNGGIGGGAHTTAMLLDEDILIDAGTGVGNLSLEELLKIDHVFVTHAHLDHIAFIPFLVDTVGCQREQPLIVHALPETLSSLQQHIFNWHIWPDFTKIPNTTRPYMRLESLSVGTAIVLNGRRITPLPSNHTVPSVGFWLDSGQASLAFTGDTTTHDPFWEVINQIDNLRYLIIESAFSNAKQDIAIRSKHFCPALLIEEFKKLQRDVDIYITHLRQEEAEQTMREIMAGVSDLHPQRLLYQQIFEF</sequence>
<dbReference type="InterPro" id="IPR036866">
    <property type="entry name" value="RibonucZ/Hydroxyglut_hydro"/>
</dbReference>
<dbReference type="PRINTS" id="PR00388">
    <property type="entry name" value="PDIESTERASE2"/>
</dbReference>
<dbReference type="InterPro" id="IPR000396">
    <property type="entry name" value="Pdiesterase2"/>
</dbReference>
<dbReference type="OrthoDB" id="9803916at2"/>
<evidence type="ECO:0000259" key="1">
    <source>
        <dbReference type="SMART" id="SM00849"/>
    </source>
</evidence>
<dbReference type="STRING" id="51642.NSMM_310013"/>
<dbReference type="GO" id="GO:0004115">
    <property type="term" value="F:3',5'-cyclic-AMP phosphodiesterase activity"/>
    <property type="evidence" value="ECO:0007669"/>
    <property type="project" value="InterPro"/>
</dbReference>
<proteinExistence type="predicted"/>
<dbReference type="PANTHER" id="PTHR46504">
    <property type="entry name" value="TRNASE Z TRZ1"/>
    <property type="match status" value="1"/>
</dbReference>
<protein>
    <submittedName>
        <fullName evidence="2">cAMP phosphodiesterases class-II:Metallo-beta-lactamase superfamily</fullName>
    </submittedName>
</protein>
<name>A0A1G5SEF8_9PROT</name>
<dbReference type="SUPFAM" id="SSF56281">
    <property type="entry name" value="Metallo-hydrolase/oxidoreductase"/>
    <property type="match status" value="1"/>
</dbReference>
<reference evidence="2 3" key="1">
    <citation type="submission" date="2016-10" db="EMBL/GenBank/DDBJ databases">
        <authorList>
            <person name="de Groot N.N."/>
        </authorList>
    </citation>
    <scope>NUCLEOTIDE SEQUENCE [LARGE SCALE GENOMIC DNA]</scope>
    <source>
        <strain evidence="2">1</strain>
    </source>
</reference>
<dbReference type="PANTHER" id="PTHR46504:SF2">
    <property type="entry name" value="TRNASE Z TRZ1"/>
    <property type="match status" value="1"/>
</dbReference>
<evidence type="ECO:0000313" key="3">
    <source>
        <dbReference type="Proteomes" id="UP000198729"/>
    </source>
</evidence>
<dbReference type="SMART" id="SM00849">
    <property type="entry name" value="Lactamase_B"/>
    <property type="match status" value="1"/>
</dbReference>
<organism evidence="2 3">
    <name type="scientific">Nitrosomonas mobilis</name>
    <dbReference type="NCBI Taxonomy" id="51642"/>
    <lineage>
        <taxon>Bacteria</taxon>
        <taxon>Pseudomonadati</taxon>
        <taxon>Pseudomonadota</taxon>
        <taxon>Betaproteobacteria</taxon>
        <taxon>Nitrosomonadales</taxon>
        <taxon>Nitrosomonadaceae</taxon>
        <taxon>Nitrosomonas</taxon>
    </lineage>
</organism>
<evidence type="ECO:0000313" key="2">
    <source>
        <dbReference type="EMBL" id="SCZ84931.1"/>
    </source>
</evidence>
<dbReference type="EMBL" id="FMWO01000038">
    <property type="protein sequence ID" value="SCZ84931.1"/>
    <property type="molecule type" value="Genomic_DNA"/>
</dbReference>
<dbReference type="Pfam" id="PF12706">
    <property type="entry name" value="Lactamase_B_2"/>
    <property type="match status" value="1"/>
</dbReference>
<dbReference type="CDD" id="cd07735">
    <property type="entry name" value="class_II_PDE_MBL-fold"/>
    <property type="match status" value="1"/>
</dbReference>
<dbReference type="InterPro" id="IPR001279">
    <property type="entry name" value="Metallo-B-lactamas"/>
</dbReference>
<dbReference type="RefSeq" id="WP_090284811.1">
    <property type="nucleotide sequence ID" value="NZ_FMWO01000038.1"/>
</dbReference>
<dbReference type="Gene3D" id="3.60.15.10">
    <property type="entry name" value="Ribonuclease Z/Hydroxyacylglutathione hydrolase-like"/>
    <property type="match status" value="1"/>
</dbReference>